<protein>
    <submittedName>
        <fullName evidence="3">Uncharacterized protein</fullName>
    </submittedName>
</protein>
<dbReference type="EMBL" id="LAYC01000001">
    <property type="protein sequence ID" value="KYK59577.1"/>
    <property type="molecule type" value="Genomic_DNA"/>
</dbReference>
<dbReference type="STRING" id="98403.A0A151GR40"/>
<feature type="compositionally biased region" description="Gly residues" evidence="1">
    <location>
        <begin position="268"/>
        <end position="279"/>
    </location>
</feature>
<feature type="compositionally biased region" description="Polar residues" evidence="1">
    <location>
        <begin position="106"/>
        <end position="122"/>
    </location>
</feature>
<evidence type="ECO:0000313" key="4">
    <source>
        <dbReference type="Proteomes" id="UP000076580"/>
    </source>
</evidence>
<sequence length="616" mass="63156">MRVETVLQLCVVLLANSASAMGIRRGIGTPNNRHIRRASPPSPLPITVRQENAGHQQPSSYAPAVYPSSSSTTSYTTTFAKNATSTTSSPSFQSTSHHPEPIDSAASCQGSVHGTECSQDSHGNGRYTQAALPVNDEQECISRPRGNRPITKFSITHTSTVTFYGKKGDYTPPFPPIVTPVYCPPADAANPEVTPPPLLHGSGLLGSPRKSNARLMPAFAGSIITFITTDKNPAVVFSEEPPPRFQPTLGPDQGGQAGGVVHKSASDSGGGGGGGGGDSGKNIPAGNVHRPPITSAPRPSFRVVAQGRQVIINDKTFSDAEPGAASRVVAVDGALFTILPNAVVGVGATVQRPLPPNRPVSVATPVVAVVGGLDVTIFESHAVVGGVTLKLPEGRTATVVNGHSVSISPGTLTVDGETLHFKPNEPAQELGVLVSGGELLTAVGQSIVVIHSTTITYGPGIPDRFEAVDGDTITIGPSGVSVHGIVLGGPSANPTTTDFEIVGGATITRIPPTIAVINGVTFVLGPGTSWTTTVIGGQTFTIGPTGLVVGAITLNCPFGAEIATTIVPSGTWLDERPIETAGKQHDADDSAGSMLPPGRWIAWTALCIAAGVGGWV</sequence>
<dbReference type="RefSeq" id="XP_040658929.1">
    <property type="nucleotide sequence ID" value="XM_040798046.1"/>
</dbReference>
<dbReference type="InParanoid" id="A0A151GR40"/>
<dbReference type="Proteomes" id="UP000076580">
    <property type="component" value="Chromosome 01"/>
</dbReference>
<feature type="region of interest" description="Disordered" evidence="1">
    <location>
        <begin position="25"/>
        <end position="125"/>
    </location>
</feature>
<reference evidence="3 4" key="1">
    <citation type="journal article" date="2016" name="Sci. Rep.">
        <title>Insights into Adaptations to a Near-Obligate Nematode Endoparasitic Lifestyle from the Finished Genome of Drechmeria coniospora.</title>
        <authorList>
            <person name="Zhang L."/>
            <person name="Zhou Z."/>
            <person name="Guo Q."/>
            <person name="Fokkens L."/>
            <person name="Miskei M."/>
            <person name="Pocsi I."/>
            <person name="Zhang W."/>
            <person name="Chen M."/>
            <person name="Wang L."/>
            <person name="Sun Y."/>
            <person name="Donzelli B.G."/>
            <person name="Gibson D.M."/>
            <person name="Nelson D.R."/>
            <person name="Luo J.G."/>
            <person name="Rep M."/>
            <person name="Liu H."/>
            <person name="Yang S."/>
            <person name="Wang J."/>
            <person name="Krasnoff S.B."/>
            <person name="Xu Y."/>
            <person name="Molnar I."/>
            <person name="Lin M."/>
        </authorList>
    </citation>
    <scope>NUCLEOTIDE SEQUENCE [LARGE SCALE GENOMIC DNA]</scope>
    <source>
        <strain evidence="3 4">ARSEF 6962</strain>
    </source>
</reference>
<evidence type="ECO:0000256" key="1">
    <source>
        <dbReference type="SAM" id="MobiDB-lite"/>
    </source>
</evidence>
<name>A0A151GR40_DRECN</name>
<gene>
    <name evidence="3" type="ORF">DCS_00709</name>
</gene>
<keyword evidence="4" id="KW-1185">Reference proteome</keyword>
<feature type="signal peptide" evidence="2">
    <location>
        <begin position="1"/>
        <end position="20"/>
    </location>
</feature>
<keyword evidence="2" id="KW-0732">Signal</keyword>
<comment type="caution">
    <text evidence="3">The sequence shown here is derived from an EMBL/GenBank/DDBJ whole genome shotgun (WGS) entry which is preliminary data.</text>
</comment>
<dbReference type="AlphaFoldDB" id="A0A151GR40"/>
<feature type="chain" id="PRO_5007580832" evidence="2">
    <location>
        <begin position="21"/>
        <end position="616"/>
    </location>
</feature>
<evidence type="ECO:0000313" key="3">
    <source>
        <dbReference type="EMBL" id="KYK59577.1"/>
    </source>
</evidence>
<organism evidence="3 4">
    <name type="scientific">Drechmeria coniospora</name>
    <name type="common">Nematophagous fungus</name>
    <name type="synonym">Meria coniospora</name>
    <dbReference type="NCBI Taxonomy" id="98403"/>
    <lineage>
        <taxon>Eukaryota</taxon>
        <taxon>Fungi</taxon>
        <taxon>Dikarya</taxon>
        <taxon>Ascomycota</taxon>
        <taxon>Pezizomycotina</taxon>
        <taxon>Sordariomycetes</taxon>
        <taxon>Hypocreomycetidae</taxon>
        <taxon>Hypocreales</taxon>
        <taxon>Ophiocordycipitaceae</taxon>
        <taxon>Drechmeria</taxon>
    </lineage>
</organism>
<evidence type="ECO:0000256" key="2">
    <source>
        <dbReference type="SAM" id="SignalP"/>
    </source>
</evidence>
<proteinExistence type="predicted"/>
<dbReference type="GeneID" id="63713352"/>
<feature type="compositionally biased region" description="Low complexity" evidence="1">
    <location>
        <begin position="58"/>
        <end position="96"/>
    </location>
</feature>
<accession>A0A151GR40</accession>
<feature type="region of interest" description="Disordered" evidence="1">
    <location>
        <begin position="241"/>
        <end position="298"/>
    </location>
</feature>